<dbReference type="AlphaFoldDB" id="A0A2T0LSG5"/>
<name>A0A2T0LSG5_9PSEU</name>
<dbReference type="InterPro" id="IPR018721">
    <property type="entry name" value="DUF2252"/>
</dbReference>
<dbReference type="Pfam" id="PF10009">
    <property type="entry name" value="DUF2252"/>
    <property type="match status" value="1"/>
</dbReference>
<keyword evidence="2" id="KW-1185">Reference proteome</keyword>
<sequence>MYDCPLWIDDGPLPWSSYEDVRWQPSGMRKTTVAGSLRSCSVRGGETRVGSARTAEVVLIGSREMTDLARMLDAEDHTARRRRIVDTLVDAFADLMTAAPAAFRTKFRKMAAGPFAFYRGSACLFYADVVRLPDPWADDRTSRVWIQGDLHAANFGTYMNSEGKLVFDVNDFDEAYLGHFTWDLGRFAASVALLGWSKALPDAEIEHLVRHAGNAYVDQVRQFATRQGDAEFSLHLGNTEGVIRHILEKARLGSRNDLLNEVTETEGYDRVFRDKPGVRRLGDAERELVTEAFARYLDTIPADKRMRGVAYNVKDVVGRSGFGIGSAGLPAYNVLIEGRNEALDNDIVLSIKQGNVAAPSRVVPDERIHEYFHHHGHRTAVSQRALQAHADPLLGYTELGGVGFVVSELSPYESDLDWSELTEPEDMEPVLDYLGRAIAKVHCVSDSDSDHSLVPFQTEDAIMNVISGREAEFTAWLSDFALDYSRIVRDDYRLFIDAFRNGEIAGLRSTRHAR</sequence>
<dbReference type="EMBL" id="PVNH01000007">
    <property type="protein sequence ID" value="PRX46594.1"/>
    <property type="molecule type" value="Genomic_DNA"/>
</dbReference>
<accession>A0A2T0LSG5</accession>
<dbReference type="InterPro" id="IPR011009">
    <property type="entry name" value="Kinase-like_dom_sf"/>
</dbReference>
<evidence type="ECO:0000313" key="2">
    <source>
        <dbReference type="Proteomes" id="UP000238362"/>
    </source>
</evidence>
<dbReference type="PANTHER" id="PTHR39441">
    <property type="entry name" value="DUF2252 DOMAIN-CONTAINING PROTEIN"/>
    <property type="match status" value="1"/>
</dbReference>
<evidence type="ECO:0000313" key="1">
    <source>
        <dbReference type="EMBL" id="PRX46594.1"/>
    </source>
</evidence>
<dbReference type="SUPFAM" id="SSF56112">
    <property type="entry name" value="Protein kinase-like (PK-like)"/>
    <property type="match status" value="1"/>
</dbReference>
<gene>
    <name evidence="1" type="ORF">B0I33_107171</name>
</gene>
<organism evidence="1 2">
    <name type="scientific">Prauserella shujinwangii</name>
    <dbReference type="NCBI Taxonomy" id="1453103"/>
    <lineage>
        <taxon>Bacteria</taxon>
        <taxon>Bacillati</taxon>
        <taxon>Actinomycetota</taxon>
        <taxon>Actinomycetes</taxon>
        <taxon>Pseudonocardiales</taxon>
        <taxon>Pseudonocardiaceae</taxon>
        <taxon>Prauserella</taxon>
    </lineage>
</organism>
<dbReference type="PANTHER" id="PTHR39441:SF1">
    <property type="entry name" value="DUF2252 DOMAIN-CONTAINING PROTEIN"/>
    <property type="match status" value="1"/>
</dbReference>
<proteinExistence type="predicted"/>
<dbReference type="Proteomes" id="UP000238362">
    <property type="component" value="Unassembled WGS sequence"/>
</dbReference>
<reference evidence="1 2" key="1">
    <citation type="submission" date="2018-03" db="EMBL/GenBank/DDBJ databases">
        <title>Genomic Encyclopedia of Type Strains, Phase III (KMG-III): the genomes of soil and plant-associated and newly described type strains.</title>
        <authorList>
            <person name="Whitman W."/>
        </authorList>
    </citation>
    <scope>NUCLEOTIDE SEQUENCE [LARGE SCALE GENOMIC DNA]</scope>
    <source>
        <strain evidence="1 2">CGMCC 4.7125</strain>
    </source>
</reference>
<comment type="caution">
    <text evidence="1">The sequence shown here is derived from an EMBL/GenBank/DDBJ whole genome shotgun (WGS) entry which is preliminary data.</text>
</comment>
<protein>
    <submittedName>
        <fullName evidence="1">Uncharacterized protein (DUF2252 family)</fullName>
    </submittedName>
</protein>